<evidence type="ECO:0000313" key="1">
    <source>
        <dbReference type="EMBL" id="MBZ0160038.1"/>
    </source>
</evidence>
<proteinExistence type="predicted"/>
<evidence type="ECO:0000313" key="2">
    <source>
        <dbReference type="Proteomes" id="UP001197609"/>
    </source>
</evidence>
<accession>A0AAJ1AHY6</accession>
<gene>
    <name evidence="1" type="ORF">K8G79_07880</name>
</gene>
<organism evidence="1 2">
    <name type="scientific">Candidatus Methylomirabilis tolerans</name>
    <dbReference type="NCBI Taxonomy" id="3123416"/>
    <lineage>
        <taxon>Bacteria</taxon>
        <taxon>Candidatus Methylomirabilota</taxon>
        <taxon>Candidatus Methylomirabilia</taxon>
        <taxon>Candidatus Methylomirabilales</taxon>
        <taxon>Candidatus Methylomirabilaceae</taxon>
        <taxon>Candidatus Methylomirabilis</taxon>
    </lineage>
</organism>
<dbReference type="Proteomes" id="UP001197609">
    <property type="component" value="Unassembled WGS sequence"/>
</dbReference>
<dbReference type="EMBL" id="JAIOIU010000096">
    <property type="protein sequence ID" value="MBZ0160038.1"/>
    <property type="molecule type" value="Genomic_DNA"/>
</dbReference>
<reference evidence="1 2" key="1">
    <citation type="journal article" date="2021" name="bioRxiv">
        <title>Unraveling nitrogen, sulfur and carbon metabolic pathways and microbial community transcriptional responses to substrate deprivation and toxicity stresses in a bioreactor mimicking anoxic brackish coastal sediment conditions.</title>
        <authorList>
            <person name="Martins P.D."/>
            <person name="Echeveste M.J."/>
            <person name="Arshad A."/>
            <person name="Kurth J."/>
            <person name="Ouboter H."/>
            <person name="Jetten M.S.M."/>
            <person name="Welte C.U."/>
        </authorList>
    </citation>
    <scope>NUCLEOTIDE SEQUENCE [LARGE SCALE GENOMIC DNA]</scope>
    <source>
        <strain evidence="1">MAG_38</strain>
    </source>
</reference>
<protein>
    <submittedName>
        <fullName evidence="1">Uncharacterized protein</fullName>
    </submittedName>
</protein>
<comment type="caution">
    <text evidence="1">The sequence shown here is derived from an EMBL/GenBank/DDBJ whole genome shotgun (WGS) entry which is preliminary data.</text>
</comment>
<feature type="non-terminal residue" evidence="1">
    <location>
        <position position="1"/>
    </location>
</feature>
<sequence length="72" mass="7686">SGGKVIGTAAIALGTSSLNEELRRKFPDNLYIAFHVAVTNHSPDACLANAPRLRPWQEASAEIIARKKGDAV</sequence>
<name>A0AAJ1AHY6_9BACT</name>
<dbReference type="AlphaFoldDB" id="A0AAJ1AHY6"/>